<dbReference type="PIRSF" id="PIRSF000390">
    <property type="entry name" value="PLP_StrS"/>
    <property type="match status" value="1"/>
</dbReference>
<dbReference type="Gene3D" id="3.40.640.10">
    <property type="entry name" value="Type I PLP-dependent aspartate aminotransferase-like (Major domain)"/>
    <property type="match status" value="1"/>
</dbReference>
<comment type="similarity">
    <text evidence="2 5">Belongs to the DegT/DnrJ/EryC1 family.</text>
</comment>
<dbReference type="GO" id="GO:0000271">
    <property type="term" value="P:polysaccharide biosynthetic process"/>
    <property type="evidence" value="ECO:0007669"/>
    <property type="project" value="TreeGrafter"/>
</dbReference>
<dbReference type="KEGG" id="dbr:Deba_2171"/>
<evidence type="ECO:0000313" key="7">
    <source>
        <dbReference type="Proteomes" id="UP000009047"/>
    </source>
</evidence>
<evidence type="ECO:0000313" key="6">
    <source>
        <dbReference type="EMBL" id="ADK85535.1"/>
    </source>
</evidence>
<organism evidence="6 7">
    <name type="scientific">Desulfarculus baarsii (strain ATCC 33931 / DSM 2075 / LMG 7858 / VKM B-1802 / 2st14)</name>
    <dbReference type="NCBI Taxonomy" id="644282"/>
    <lineage>
        <taxon>Bacteria</taxon>
        <taxon>Pseudomonadati</taxon>
        <taxon>Thermodesulfobacteriota</taxon>
        <taxon>Desulfarculia</taxon>
        <taxon>Desulfarculales</taxon>
        <taxon>Desulfarculaceae</taxon>
        <taxon>Desulfarculus</taxon>
    </lineage>
</organism>
<dbReference type="HOGENOM" id="CLU_033332_1_1_7"/>
<sequence>MKRRLEDLAIFGGPRLFESFRPTGQLSLPDSRVFFKHARTIFDQRRLTNNGPLVRMLEERLALLHQSAHCVSFCNASVAIVLLLRLLGGDDGGNVLMPTFTYPGLPHIALWAGFKPVFCDVDQHTHAIDVASVAANLTPRSVVILAVHQVQSPCQIDELTTLARQRGVALLFDSVHGLGCTHRGKPIGGFGAAEVFSLHATKLLNGFEGGYVTTNDDALAAELRSARSFGFQGKDNVVRLGLNGKLNEIHAALALAALDDLEQTIQANRARHEAYRRLFADLPGLNILEYATNERHNYELTIFEMTTAWPLSRDDTLRLLNAENALARPYYSPPLHHSEHCPPGCGDVSLPVAEALATRFIQMPVGDLVSLADIEALAELMTFVGANGPTVAARLARDGRPS</sequence>
<dbReference type="InterPro" id="IPR000653">
    <property type="entry name" value="DegT/StrS_aminotransferase"/>
</dbReference>
<accession>E1QIZ2</accession>
<keyword evidence="1 4" id="KW-0663">Pyridoxal phosphate</keyword>
<reference evidence="6 7" key="1">
    <citation type="journal article" date="2010" name="Stand. Genomic Sci.">
        <title>Complete genome sequence of Desulfarculus baarsii type strain (2st14).</title>
        <authorList>
            <person name="Sun H."/>
            <person name="Spring S."/>
            <person name="Lapidus A."/>
            <person name="Davenport K."/>
            <person name="Del Rio T.G."/>
            <person name="Tice H."/>
            <person name="Nolan M."/>
            <person name="Copeland A."/>
            <person name="Cheng J.F."/>
            <person name="Lucas S."/>
            <person name="Tapia R."/>
            <person name="Goodwin L."/>
            <person name="Pitluck S."/>
            <person name="Ivanova N."/>
            <person name="Pagani I."/>
            <person name="Mavromatis K."/>
            <person name="Ovchinnikova G."/>
            <person name="Pati A."/>
            <person name="Chen A."/>
            <person name="Palaniappan K."/>
            <person name="Hauser L."/>
            <person name="Chang Y.J."/>
            <person name="Jeffries C.D."/>
            <person name="Detter J.C."/>
            <person name="Han C."/>
            <person name="Rohde M."/>
            <person name="Brambilla E."/>
            <person name="Goker M."/>
            <person name="Woyke T."/>
            <person name="Bristow J."/>
            <person name="Eisen J.A."/>
            <person name="Markowitz V."/>
            <person name="Hugenholtz P."/>
            <person name="Kyrpides N.C."/>
            <person name="Klenk H.P."/>
            <person name="Land M."/>
        </authorList>
    </citation>
    <scope>NUCLEOTIDE SEQUENCE [LARGE SCALE GENOMIC DNA]</scope>
    <source>
        <strain evidence="7">ATCC 33931 / DSM 2075 / LMG 7858 / VKM B-1802 / 2st14</strain>
    </source>
</reference>
<evidence type="ECO:0000256" key="3">
    <source>
        <dbReference type="PIRSR" id="PIRSR000390-1"/>
    </source>
</evidence>
<keyword evidence="7" id="KW-1185">Reference proteome</keyword>
<dbReference type="InterPro" id="IPR015421">
    <property type="entry name" value="PyrdxlP-dep_Trfase_major"/>
</dbReference>
<dbReference type="Gene3D" id="3.90.1150.10">
    <property type="entry name" value="Aspartate Aminotransferase, domain 1"/>
    <property type="match status" value="1"/>
</dbReference>
<evidence type="ECO:0000256" key="4">
    <source>
        <dbReference type="PIRSR" id="PIRSR000390-2"/>
    </source>
</evidence>
<protein>
    <submittedName>
        <fullName evidence="6">DegT/DnrJ/EryC1/StrS aminotransferase</fullName>
    </submittedName>
</protein>
<evidence type="ECO:0000256" key="2">
    <source>
        <dbReference type="ARBA" id="ARBA00037999"/>
    </source>
</evidence>
<dbReference type="SUPFAM" id="SSF53383">
    <property type="entry name" value="PLP-dependent transferases"/>
    <property type="match status" value="1"/>
</dbReference>
<feature type="modified residue" description="N6-(pyridoxal phosphate)lysine" evidence="4">
    <location>
        <position position="202"/>
    </location>
</feature>
<dbReference type="InterPro" id="IPR015422">
    <property type="entry name" value="PyrdxlP-dep_Trfase_small"/>
</dbReference>
<dbReference type="eggNOG" id="COG0399">
    <property type="taxonomic scope" value="Bacteria"/>
</dbReference>
<dbReference type="InterPro" id="IPR015424">
    <property type="entry name" value="PyrdxlP-dep_Trfase"/>
</dbReference>
<gene>
    <name evidence="6" type="ordered locus">Deba_2171</name>
</gene>
<keyword evidence="6" id="KW-0032">Aminotransferase</keyword>
<feature type="active site" description="Proton acceptor" evidence="3">
    <location>
        <position position="202"/>
    </location>
</feature>
<dbReference type="GO" id="GO:0008483">
    <property type="term" value="F:transaminase activity"/>
    <property type="evidence" value="ECO:0007669"/>
    <property type="project" value="UniProtKB-KW"/>
</dbReference>
<dbReference type="GO" id="GO:0030170">
    <property type="term" value="F:pyridoxal phosphate binding"/>
    <property type="evidence" value="ECO:0007669"/>
    <property type="project" value="TreeGrafter"/>
</dbReference>
<dbReference type="OrthoDB" id="9771070at2"/>
<dbReference type="Pfam" id="PF01041">
    <property type="entry name" value="DegT_DnrJ_EryC1"/>
    <property type="match status" value="1"/>
</dbReference>
<keyword evidence="6" id="KW-0808">Transferase</keyword>
<dbReference type="PANTHER" id="PTHR30244:SF9">
    <property type="entry name" value="PROTEIN RV3402C"/>
    <property type="match status" value="1"/>
</dbReference>
<evidence type="ECO:0000256" key="1">
    <source>
        <dbReference type="ARBA" id="ARBA00022898"/>
    </source>
</evidence>
<evidence type="ECO:0000256" key="5">
    <source>
        <dbReference type="RuleBase" id="RU004508"/>
    </source>
</evidence>
<name>E1QIZ2_DESB2</name>
<dbReference type="STRING" id="644282.Deba_2171"/>
<proteinExistence type="inferred from homology"/>
<dbReference type="PANTHER" id="PTHR30244">
    <property type="entry name" value="TRANSAMINASE"/>
    <property type="match status" value="1"/>
</dbReference>
<dbReference type="Proteomes" id="UP000009047">
    <property type="component" value="Chromosome"/>
</dbReference>
<dbReference type="AlphaFoldDB" id="E1QIZ2"/>
<dbReference type="EMBL" id="CP002085">
    <property type="protein sequence ID" value="ADK85535.1"/>
    <property type="molecule type" value="Genomic_DNA"/>
</dbReference>
<dbReference type="RefSeq" id="WP_013258976.1">
    <property type="nucleotide sequence ID" value="NC_014365.1"/>
</dbReference>